<dbReference type="SUPFAM" id="SSF48350">
    <property type="entry name" value="GTPase activation domain, GAP"/>
    <property type="match status" value="1"/>
</dbReference>
<dbReference type="AlphaFoldDB" id="A0A7R9R1B5"/>
<keyword evidence="5" id="KW-1185">Reference proteome</keyword>
<evidence type="ECO:0000313" key="5">
    <source>
        <dbReference type="Proteomes" id="UP000728032"/>
    </source>
</evidence>
<protein>
    <recommendedName>
        <fullName evidence="3">Rho-GAP domain-containing protein</fullName>
    </recommendedName>
</protein>
<dbReference type="Proteomes" id="UP000728032">
    <property type="component" value="Unassembled WGS sequence"/>
</dbReference>
<dbReference type="EMBL" id="CAJPVJ010053617">
    <property type="protein sequence ID" value="CAG2183389.1"/>
    <property type="molecule type" value="Genomic_DNA"/>
</dbReference>
<proteinExistence type="predicted"/>
<feature type="non-terminal residue" evidence="4">
    <location>
        <position position="1"/>
    </location>
</feature>
<organism evidence="4">
    <name type="scientific">Oppiella nova</name>
    <dbReference type="NCBI Taxonomy" id="334625"/>
    <lineage>
        <taxon>Eukaryota</taxon>
        <taxon>Metazoa</taxon>
        <taxon>Ecdysozoa</taxon>
        <taxon>Arthropoda</taxon>
        <taxon>Chelicerata</taxon>
        <taxon>Arachnida</taxon>
        <taxon>Acari</taxon>
        <taxon>Acariformes</taxon>
        <taxon>Sarcoptiformes</taxon>
        <taxon>Oribatida</taxon>
        <taxon>Brachypylina</taxon>
        <taxon>Oppioidea</taxon>
        <taxon>Oppiidae</taxon>
        <taxon>Oppiella</taxon>
    </lineage>
</organism>
<dbReference type="InterPro" id="IPR046987">
    <property type="entry name" value="Myo9"/>
</dbReference>
<dbReference type="GO" id="GO:0005884">
    <property type="term" value="C:actin filament"/>
    <property type="evidence" value="ECO:0007669"/>
    <property type="project" value="TreeGrafter"/>
</dbReference>
<gene>
    <name evidence="4" type="ORF">ONB1V03_LOCUS22810</name>
</gene>
<dbReference type="GO" id="GO:0051015">
    <property type="term" value="F:actin filament binding"/>
    <property type="evidence" value="ECO:0007669"/>
    <property type="project" value="TreeGrafter"/>
</dbReference>
<evidence type="ECO:0000259" key="3">
    <source>
        <dbReference type="PROSITE" id="PS50238"/>
    </source>
</evidence>
<evidence type="ECO:0000256" key="2">
    <source>
        <dbReference type="ARBA" id="ARBA00022490"/>
    </source>
</evidence>
<dbReference type="PANTHER" id="PTHR46184">
    <property type="entry name" value="UNCONVENTIONAL MYOSIN-IXB-LIKE PROTEIN"/>
    <property type="match status" value="1"/>
</dbReference>
<dbReference type="GO" id="GO:0005737">
    <property type="term" value="C:cytoplasm"/>
    <property type="evidence" value="ECO:0007669"/>
    <property type="project" value="UniProtKB-SubCell"/>
</dbReference>
<reference evidence="4" key="1">
    <citation type="submission" date="2020-11" db="EMBL/GenBank/DDBJ databases">
        <authorList>
            <person name="Tran Van P."/>
        </authorList>
    </citation>
    <scope>NUCLEOTIDE SEQUENCE</scope>
</reference>
<sequence>LSDPQERVQSIYAHIGKLPRANYDLLERLVFHLARVAQQESANRMTANSLAIVFAPCILRTDKVMQMQDKLSDIGKQTVERMAQIKDTLADIDILDTACHTASSRLSSLRLSK</sequence>
<feature type="domain" description="Rho-GAP" evidence="3">
    <location>
        <begin position="1"/>
        <end position="90"/>
    </location>
</feature>
<feature type="non-terminal residue" evidence="4">
    <location>
        <position position="113"/>
    </location>
</feature>
<dbReference type="PROSITE" id="PS50238">
    <property type="entry name" value="RHOGAP"/>
    <property type="match status" value="1"/>
</dbReference>
<dbReference type="Gene3D" id="1.10.555.10">
    <property type="entry name" value="Rho GTPase activation protein"/>
    <property type="match status" value="1"/>
</dbReference>
<dbReference type="Pfam" id="PF00620">
    <property type="entry name" value="RhoGAP"/>
    <property type="match status" value="1"/>
</dbReference>
<dbReference type="OrthoDB" id="312459at2759"/>
<keyword evidence="2" id="KW-0963">Cytoplasm</keyword>
<dbReference type="InterPro" id="IPR000198">
    <property type="entry name" value="RhoGAP_dom"/>
</dbReference>
<dbReference type="InterPro" id="IPR008936">
    <property type="entry name" value="Rho_GTPase_activation_prot"/>
</dbReference>
<accession>A0A7R9R1B5</accession>
<evidence type="ECO:0000256" key="1">
    <source>
        <dbReference type="ARBA" id="ARBA00004496"/>
    </source>
</evidence>
<comment type="subcellular location">
    <subcellularLocation>
        <location evidence="1">Cytoplasm</location>
    </subcellularLocation>
</comment>
<name>A0A7R9R1B5_9ACAR</name>
<dbReference type="GO" id="GO:0005096">
    <property type="term" value="F:GTPase activator activity"/>
    <property type="evidence" value="ECO:0007669"/>
    <property type="project" value="InterPro"/>
</dbReference>
<dbReference type="GO" id="GO:0000146">
    <property type="term" value="F:microfilament motor activity"/>
    <property type="evidence" value="ECO:0007669"/>
    <property type="project" value="InterPro"/>
</dbReference>
<dbReference type="EMBL" id="OC968442">
    <property type="protein sequence ID" value="CAD7666336.1"/>
    <property type="molecule type" value="Genomic_DNA"/>
</dbReference>
<dbReference type="PANTHER" id="PTHR46184:SF5">
    <property type="entry name" value="UNCONVENTIONAL MYOSIN-IXA-LIKE"/>
    <property type="match status" value="1"/>
</dbReference>
<dbReference type="GO" id="GO:0035556">
    <property type="term" value="P:intracellular signal transduction"/>
    <property type="evidence" value="ECO:0007669"/>
    <property type="project" value="InterPro"/>
</dbReference>
<evidence type="ECO:0000313" key="4">
    <source>
        <dbReference type="EMBL" id="CAD7666336.1"/>
    </source>
</evidence>